<accession>A0ABQ4R7C5</accession>
<reference evidence="2" key="2">
    <citation type="submission" date="2021-08" db="EMBL/GenBank/DDBJ databases">
        <authorList>
            <person name="Tani A."/>
            <person name="Ola A."/>
            <person name="Ogura Y."/>
            <person name="Katsura K."/>
            <person name="Hayashi T."/>
        </authorList>
    </citation>
    <scope>NUCLEOTIDE SEQUENCE</scope>
    <source>
        <strain evidence="2">KCTC 52305</strain>
    </source>
</reference>
<dbReference type="Proteomes" id="UP001055167">
    <property type="component" value="Unassembled WGS sequence"/>
</dbReference>
<evidence type="ECO:0000259" key="1">
    <source>
        <dbReference type="Pfam" id="PF12275"/>
    </source>
</evidence>
<gene>
    <name evidence="2" type="ORF">OPKNFCMD_5831</name>
</gene>
<dbReference type="InterPro" id="IPR022060">
    <property type="entry name" value="DUF3616"/>
</dbReference>
<dbReference type="Pfam" id="PF12275">
    <property type="entry name" value="DUF3616"/>
    <property type="match status" value="1"/>
</dbReference>
<protein>
    <recommendedName>
        <fullName evidence="1">DUF3616 domain-containing protein</fullName>
    </recommendedName>
</protein>
<evidence type="ECO:0000313" key="2">
    <source>
        <dbReference type="EMBL" id="GJD53060.1"/>
    </source>
</evidence>
<name>A0ABQ4R7C5_9HYPH</name>
<reference evidence="2" key="1">
    <citation type="journal article" date="2021" name="Front. Microbiol.">
        <title>Comprehensive Comparative Genomics and Phenotyping of Methylobacterium Species.</title>
        <authorList>
            <person name="Alessa O."/>
            <person name="Ogura Y."/>
            <person name="Fujitani Y."/>
            <person name="Takami H."/>
            <person name="Hayashi T."/>
            <person name="Sahin N."/>
            <person name="Tani A."/>
        </authorList>
    </citation>
    <scope>NUCLEOTIDE SEQUENCE</scope>
    <source>
        <strain evidence="2">KCTC 52305</strain>
    </source>
</reference>
<comment type="caution">
    <text evidence="2">The sequence shown here is derived from an EMBL/GenBank/DDBJ whole genome shotgun (WGS) entry which is preliminary data.</text>
</comment>
<sequence>MARLSTSLGCCLIVAAVLSFALGSTVRSRDLDVWPVDGRLLGKNGKKSRDVSGLACVEPSGFPRNCLVIDDNLQSVQQLTLTEGRIAAGAPIPVTADAFGGKALELDGEGVAHAGGVFYVLGSHGHPRDRDRALDPVKDRDKIAARIAAAGQIVMLKVAGERVELVSSSRKLTAIIDGQAELKPFAGKRLDENGLTAEGIAVLADRLFVGFRGPALAGGRAAVLSVALNGLFGDEPADARLFTLPLGAGRGVRDLAAYEGRILVLTGPTADEGGAYAVFVWDGRSDGGVRPIGDLSARIPGIGKRKPEAILPLDASDAGLRALILFDGGEEGSPTEITLERP</sequence>
<evidence type="ECO:0000313" key="3">
    <source>
        <dbReference type="Proteomes" id="UP001055167"/>
    </source>
</evidence>
<dbReference type="EMBL" id="BPQH01000024">
    <property type="protein sequence ID" value="GJD53060.1"/>
    <property type="molecule type" value="Genomic_DNA"/>
</dbReference>
<proteinExistence type="predicted"/>
<keyword evidence="3" id="KW-1185">Reference proteome</keyword>
<feature type="domain" description="DUF3616" evidence="1">
    <location>
        <begin position="102"/>
        <end position="327"/>
    </location>
</feature>
<organism evidence="2 3">
    <name type="scientific">Methylobacterium crusticola</name>
    <dbReference type="NCBI Taxonomy" id="1697972"/>
    <lineage>
        <taxon>Bacteria</taxon>
        <taxon>Pseudomonadati</taxon>
        <taxon>Pseudomonadota</taxon>
        <taxon>Alphaproteobacteria</taxon>
        <taxon>Hyphomicrobiales</taxon>
        <taxon>Methylobacteriaceae</taxon>
        <taxon>Methylobacterium</taxon>
    </lineage>
</organism>